<comment type="subcellular location">
    <subcellularLocation>
        <location evidence="5">Endomembrane system</location>
        <topology evidence="5">Single-pass membrane protein</topology>
    </subcellularLocation>
</comment>
<dbReference type="PROSITE" id="PS00636">
    <property type="entry name" value="DNAJ_1"/>
    <property type="match status" value="1"/>
</dbReference>
<evidence type="ECO:0000256" key="4">
    <source>
        <dbReference type="ARBA" id="ARBA00023136"/>
    </source>
</evidence>
<evidence type="ECO:0000256" key="7">
    <source>
        <dbReference type="SAM" id="Phobius"/>
    </source>
</evidence>
<dbReference type="Pfam" id="PF00226">
    <property type="entry name" value="DnaJ"/>
    <property type="match status" value="1"/>
</dbReference>
<dbReference type="PANTHER" id="PTHR44653:SF2">
    <property type="entry name" value="DNAJ HOMOLOG SUBFAMILY C MEMBER 1"/>
    <property type="match status" value="1"/>
</dbReference>
<evidence type="ECO:0000256" key="6">
    <source>
        <dbReference type="SAM" id="MobiDB-lite"/>
    </source>
</evidence>
<evidence type="ECO:0000256" key="1">
    <source>
        <dbReference type="ARBA" id="ARBA00022692"/>
    </source>
</evidence>
<feature type="transmembrane region" description="Helical" evidence="7">
    <location>
        <begin position="81"/>
        <end position="100"/>
    </location>
</feature>
<evidence type="ECO:0000313" key="10">
    <source>
        <dbReference type="Proteomes" id="UP000007303"/>
    </source>
</evidence>
<dbReference type="InterPro" id="IPR036869">
    <property type="entry name" value="J_dom_sf"/>
</dbReference>
<keyword evidence="10" id="KW-1185">Reference proteome</keyword>
<dbReference type="GO" id="GO:0012505">
    <property type="term" value="C:endomembrane system"/>
    <property type="evidence" value="ECO:0007669"/>
    <property type="project" value="UniProtKB-SubCell"/>
</dbReference>
<dbReference type="PROSITE" id="PS50076">
    <property type="entry name" value="DNAJ_2"/>
    <property type="match status" value="1"/>
</dbReference>
<dbReference type="Gene3D" id="1.10.287.110">
    <property type="entry name" value="DnaJ domain"/>
    <property type="match status" value="1"/>
</dbReference>
<dbReference type="GeneTree" id="ENSGT00940000156678"/>
<keyword evidence="4 7" id="KW-0472">Membrane</keyword>
<evidence type="ECO:0000256" key="2">
    <source>
        <dbReference type="ARBA" id="ARBA00022729"/>
    </source>
</evidence>
<dbReference type="Proteomes" id="UP000007303">
    <property type="component" value="Unassembled WGS sequence"/>
</dbReference>
<dbReference type="InterPro" id="IPR001623">
    <property type="entry name" value="DnaJ_domain"/>
</dbReference>
<sequence length="188" mass="21824">QDAPAAEVKKAYRRLSLLLHPDRNKEEDAESRFRQLVAIYEVLKDEERRRRYDDILVHGLPDWRQPVFYYRRVRKMSNGELAFLLFLILHRHYAVLWSIYLEKQLDEMLTSSRARRGAEEHGPGEFSSGSCCLSSQSSGPASGATSSPLKLSVWVYLSVRNLPQTVQGVKQCYEDYQQMKQQQKEAEA</sequence>
<dbReference type="InterPro" id="IPR052606">
    <property type="entry name" value="DnaJ_domain_protein"/>
</dbReference>
<dbReference type="InParanoid" id="H3DQW7"/>
<feature type="compositionally biased region" description="Low complexity" evidence="6">
    <location>
        <begin position="127"/>
        <end position="139"/>
    </location>
</feature>
<feature type="domain" description="J" evidence="8">
    <location>
        <begin position="1"/>
        <end position="56"/>
    </location>
</feature>
<reference evidence="9" key="3">
    <citation type="submission" date="2025-09" db="UniProtKB">
        <authorList>
            <consortium name="Ensembl"/>
        </authorList>
    </citation>
    <scope>IDENTIFICATION</scope>
</reference>
<keyword evidence="2" id="KW-0732">Signal</keyword>
<keyword evidence="3 7" id="KW-1133">Transmembrane helix</keyword>
<dbReference type="HOGENOM" id="CLU_124224_0_0_1"/>
<dbReference type="SUPFAM" id="SSF46565">
    <property type="entry name" value="Chaperone J-domain"/>
    <property type="match status" value="1"/>
</dbReference>
<feature type="region of interest" description="Disordered" evidence="6">
    <location>
        <begin position="116"/>
        <end position="139"/>
    </location>
</feature>
<dbReference type="InterPro" id="IPR018253">
    <property type="entry name" value="DnaJ_domain_CS"/>
</dbReference>
<organism evidence="9 10">
    <name type="scientific">Tetraodon nigroviridis</name>
    <name type="common">Spotted green pufferfish</name>
    <name type="synonym">Chelonodon nigroviridis</name>
    <dbReference type="NCBI Taxonomy" id="99883"/>
    <lineage>
        <taxon>Eukaryota</taxon>
        <taxon>Metazoa</taxon>
        <taxon>Chordata</taxon>
        <taxon>Craniata</taxon>
        <taxon>Vertebrata</taxon>
        <taxon>Euteleostomi</taxon>
        <taxon>Actinopterygii</taxon>
        <taxon>Neopterygii</taxon>
        <taxon>Teleostei</taxon>
        <taxon>Neoteleostei</taxon>
        <taxon>Acanthomorphata</taxon>
        <taxon>Eupercaria</taxon>
        <taxon>Tetraodontiformes</taxon>
        <taxon>Tetradontoidea</taxon>
        <taxon>Tetraodontidae</taxon>
        <taxon>Tetraodon</taxon>
    </lineage>
</organism>
<reference evidence="9" key="2">
    <citation type="submission" date="2025-08" db="UniProtKB">
        <authorList>
            <consortium name="Ensembl"/>
        </authorList>
    </citation>
    <scope>IDENTIFICATION</scope>
</reference>
<evidence type="ECO:0000259" key="8">
    <source>
        <dbReference type="PROSITE" id="PS50076"/>
    </source>
</evidence>
<accession>H3DQW7</accession>
<reference evidence="10" key="1">
    <citation type="journal article" date="2004" name="Nature">
        <title>Genome duplication in the teleost fish Tetraodon nigroviridis reveals the early vertebrate proto-karyotype.</title>
        <authorList>
            <person name="Jaillon O."/>
            <person name="Aury J.-M."/>
            <person name="Brunet F."/>
            <person name="Petit J.-L."/>
            <person name="Stange-Thomann N."/>
            <person name="Mauceli E."/>
            <person name="Bouneau L."/>
            <person name="Fischer C."/>
            <person name="Ozouf-Costaz C."/>
            <person name="Bernot A."/>
            <person name="Nicaud S."/>
            <person name="Jaffe D."/>
            <person name="Fisher S."/>
            <person name="Lutfalla G."/>
            <person name="Dossat C."/>
            <person name="Segurens B."/>
            <person name="Dasilva C."/>
            <person name="Salanoubat M."/>
            <person name="Levy M."/>
            <person name="Boudet N."/>
            <person name="Castellano S."/>
            <person name="Anthouard V."/>
            <person name="Jubin C."/>
            <person name="Castelli V."/>
            <person name="Katinka M."/>
            <person name="Vacherie B."/>
            <person name="Biemont C."/>
            <person name="Skalli Z."/>
            <person name="Cattolico L."/>
            <person name="Poulain J."/>
            <person name="De Berardinis V."/>
            <person name="Cruaud C."/>
            <person name="Duprat S."/>
            <person name="Brottier P."/>
            <person name="Coutanceau J.-P."/>
            <person name="Gouzy J."/>
            <person name="Parra G."/>
            <person name="Lardier G."/>
            <person name="Chapple C."/>
            <person name="McKernan K.J."/>
            <person name="McEwan P."/>
            <person name="Bosak S."/>
            <person name="Kellis M."/>
            <person name="Volff J.-N."/>
            <person name="Guigo R."/>
            <person name="Zody M.C."/>
            <person name="Mesirov J."/>
            <person name="Lindblad-Toh K."/>
            <person name="Birren B."/>
            <person name="Nusbaum C."/>
            <person name="Kahn D."/>
            <person name="Robinson-Rechavi M."/>
            <person name="Laudet V."/>
            <person name="Schachter V."/>
            <person name="Quetier F."/>
            <person name="Saurin W."/>
            <person name="Scarpelli C."/>
            <person name="Wincker P."/>
            <person name="Lander E.S."/>
            <person name="Weissenbach J."/>
            <person name="Roest Crollius H."/>
        </authorList>
    </citation>
    <scope>NUCLEOTIDE SEQUENCE [LARGE SCALE GENOMIC DNA]</scope>
</reference>
<dbReference type="PRINTS" id="PR00625">
    <property type="entry name" value="JDOMAIN"/>
</dbReference>
<evidence type="ECO:0000256" key="5">
    <source>
        <dbReference type="ARBA" id="ARBA00037847"/>
    </source>
</evidence>
<dbReference type="Ensembl" id="ENSTNIT00000023158.1">
    <property type="protein sequence ID" value="ENSTNIP00000022916.1"/>
    <property type="gene ID" value="ENSTNIG00000019671.1"/>
</dbReference>
<evidence type="ECO:0000256" key="3">
    <source>
        <dbReference type="ARBA" id="ARBA00022989"/>
    </source>
</evidence>
<name>H3DQW7_TETNG</name>
<dbReference type="AlphaFoldDB" id="H3DQW7"/>
<proteinExistence type="predicted"/>
<dbReference type="CDD" id="cd06257">
    <property type="entry name" value="DnaJ"/>
    <property type="match status" value="1"/>
</dbReference>
<dbReference type="STRING" id="99883.ENSTNIP00000022916"/>
<keyword evidence="1 7" id="KW-0812">Transmembrane</keyword>
<protein>
    <recommendedName>
        <fullName evidence="8">J domain-containing protein</fullName>
    </recommendedName>
</protein>
<dbReference type="PANTHER" id="PTHR44653">
    <property type="entry name" value="DNAJ HOMOLOG SUBFAMILY C MEMBER 1"/>
    <property type="match status" value="1"/>
</dbReference>
<evidence type="ECO:0000313" key="9">
    <source>
        <dbReference type="Ensembl" id="ENSTNIP00000022916.1"/>
    </source>
</evidence>
<dbReference type="SMART" id="SM00271">
    <property type="entry name" value="DnaJ"/>
    <property type="match status" value="1"/>
</dbReference>